<comment type="caution">
    <text evidence="1">The sequence shown here is derived from an EMBL/GenBank/DDBJ whole genome shotgun (WGS) entry which is preliminary data.</text>
</comment>
<gene>
    <name evidence="1" type="ORF">GCM10011594_02060</name>
</gene>
<sequence length="197" mass="20530">MEHRGGVRWERLFEDLEGRFDDLSAQEVRAEAADRQRVAAGRLLLASRLAGAVGADVRLRTVAGLAVDGRLRHAGPDWVLVEDAAGADVVVHLAAVTVVHGLTTVTGPAATGVAARLDLRHALRGLARDRAPVVAVVTGPGPSGGPSEVAGTVDRVGADFVELGVHAPWEPRRPSGTRSVAAVPLAQLVVVRALPWG</sequence>
<dbReference type="EMBL" id="BMNA01000001">
    <property type="protein sequence ID" value="GGL85944.1"/>
    <property type="molecule type" value="Genomic_DNA"/>
</dbReference>
<dbReference type="Proteomes" id="UP000655208">
    <property type="component" value="Unassembled WGS sequence"/>
</dbReference>
<name>A0A917W9H5_9ACTN</name>
<proteinExistence type="predicted"/>
<dbReference type="AlphaFoldDB" id="A0A917W9H5"/>
<evidence type="ECO:0000313" key="1">
    <source>
        <dbReference type="EMBL" id="GGL85944.1"/>
    </source>
</evidence>
<reference evidence="1" key="1">
    <citation type="journal article" date="2014" name="Int. J. Syst. Evol. Microbiol.">
        <title>Complete genome sequence of Corynebacterium casei LMG S-19264T (=DSM 44701T), isolated from a smear-ripened cheese.</title>
        <authorList>
            <consortium name="US DOE Joint Genome Institute (JGI-PGF)"/>
            <person name="Walter F."/>
            <person name="Albersmeier A."/>
            <person name="Kalinowski J."/>
            <person name="Ruckert C."/>
        </authorList>
    </citation>
    <scope>NUCLEOTIDE SEQUENCE</scope>
    <source>
        <strain evidence="1">CGMCC 4.7308</strain>
    </source>
</reference>
<reference evidence="1" key="2">
    <citation type="submission" date="2020-09" db="EMBL/GenBank/DDBJ databases">
        <authorList>
            <person name="Sun Q."/>
            <person name="Zhou Y."/>
        </authorList>
    </citation>
    <scope>NUCLEOTIDE SEQUENCE</scope>
    <source>
        <strain evidence="1">CGMCC 4.7308</strain>
    </source>
</reference>
<keyword evidence="2" id="KW-1185">Reference proteome</keyword>
<organism evidence="1 2">
    <name type="scientific">Nakamurella endophytica</name>
    <dbReference type="NCBI Taxonomy" id="1748367"/>
    <lineage>
        <taxon>Bacteria</taxon>
        <taxon>Bacillati</taxon>
        <taxon>Actinomycetota</taxon>
        <taxon>Actinomycetes</taxon>
        <taxon>Nakamurellales</taxon>
        <taxon>Nakamurellaceae</taxon>
        <taxon>Nakamurella</taxon>
    </lineage>
</organism>
<protein>
    <submittedName>
        <fullName evidence="1">Uncharacterized protein</fullName>
    </submittedName>
</protein>
<accession>A0A917W9H5</accession>
<evidence type="ECO:0000313" key="2">
    <source>
        <dbReference type="Proteomes" id="UP000655208"/>
    </source>
</evidence>